<comment type="caution">
    <text evidence="2">The sequence shown here is derived from an EMBL/GenBank/DDBJ whole genome shotgun (WGS) entry which is preliminary data.</text>
</comment>
<dbReference type="Proteomes" id="UP000245383">
    <property type="component" value="Unassembled WGS sequence"/>
</dbReference>
<reference evidence="2 3" key="1">
    <citation type="journal article" date="2018" name="MBio">
        <title>Comparative Genomics Reveals the Core Gene Toolbox for the Fungus-Insect Symbiosis.</title>
        <authorList>
            <person name="Wang Y."/>
            <person name="Stata M."/>
            <person name="Wang W."/>
            <person name="Stajich J.E."/>
            <person name="White M.M."/>
            <person name="Moncalvo J.M."/>
        </authorList>
    </citation>
    <scope>NUCLEOTIDE SEQUENCE [LARGE SCALE GENOMIC DNA]</scope>
    <source>
        <strain evidence="2 3">SWE-8-4</strain>
    </source>
</reference>
<dbReference type="Pfam" id="PF03795">
    <property type="entry name" value="YCII"/>
    <property type="match status" value="1"/>
</dbReference>
<name>A0A2T9YVN1_9FUNG</name>
<dbReference type="AlphaFoldDB" id="A0A2T9YVN1"/>
<sequence>MMIRTALRMNQYLVKVRDFKDAECINRRLAVRPAHFVGAKEFKEKNVLVNGGAIINGEGAMCGSFLLLNLESPDKVMELIKNDVYSTSKVWDLDTVEISQVKIADL</sequence>
<protein>
    <recommendedName>
        <fullName evidence="1">YCII-related domain-containing protein</fullName>
    </recommendedName>
</protein>
<evidence type="ECO:0000313" key="3">
    <source>
        <dbReference type="Proteomes" id="UP000245383"/>
    </source>
</evidence>
<evidence type="ECO:0000313" key="2">
    <source>
        <dbReference type="EMBL" id="PVU96344.1"/>
    </source>
</evidence>
<dbReference type="InterPro" id="IPR051807">
    <property type="entry name" value="Sec-metab_biosynth-assoc"/>
</dbReference>
<keyword evidence="3" id="KW-1185">Reference proteome</keyword>
<dbReference type="OrthoDB" id="5519740at2759"/>
<proteinExistence type="predicted"/>
<feature type="domain" description="YCII-related" evidence="1">
    <location>
        <begin position="13"/>
        <end position="90"/>
    </location>
</feature>
<evidence type="ECO:0000259" key="1">
    <source>
        <dbReference type="Pfam" id="PF03795"/>
    </source>
</evidence>
<dbReference type="EMBL" id="MBFR01000035">
    <property type="protein sequence ID" value="PVU96344.1"/>
    <property type="molecule type" value="Genomic_DNA"/>
</dbReference>
<dbReference type="Gene3D" id="3.30.70.1060">
    <property type="entry name" value="Dimeric alpha+beta barrel"/>
    <property type="match status" value="1"/>
</dbReference>
<dbReference type="PANTHER" id="PTHR33606:SF3">
    <property type="entry name" value="PROTEIN YCII"/>
    <property type="match status" value="1"/>
</dbReference>
<dbReference type="SUPFAM" id="SSF54909">
    <property type="entry name" value="Dimeric alpha+beta barrel"/>
    <property type="match status" value="1"/>
</dbReference>
<dbReference type="InterPro" id="IPR005545">
    <property type="entry name" value="YCII"/>
</dbReference>
<organism evidence="2 3">
    <name type="scientific">Smittium simulii</name>
    <dbReference type="NCBI Taxonomy" id="133385"/>
    <lineage>
        <taxon>Eukaryota</taxon>
        <taxon>Fungi</taxon>
        <taxon>Fungi incertae sedis</taxon>
        <taxon>Zoopagomycota</taxon>
        <taxon>Kickxellomycotina</taxon>
        <taxon>Harpellomycetes</taxon>
        <taxon>Harpellales</taxon>
        <taxon>Legeriomycetaceae</taxon>
        <taxon>Smittium</taxon>
    </lineage>
</organism>
<accession>A0A2T9YVN1</accession>
<gene>
    <name evidence="2" type="ORF">BB561_001236</name>
</gene>
<dbReference type="InterPro" id="IPR011008">
    <property type="entry name" value="Dimeric_a/b-barrel"/>
</dbReference>
<dbReference type="PANTHER" id="PTHR33606">
    <property type="entry name" value="PROTEIN YCII"/>
    <property type="match status" value="1"/>
</dbReference>